<organism evidence="1 2">
    <name type="scientific">Sphingobacterium phlebotomi</name>
    <dbReference type="NCBI Taxonomy" id="2605433"/>
    <lineage>
        <taxon>Bacteria</taxon>
        <taxon>Pseudomonadati</taxon>
        <taxon>Bacteroidota</taxon>
        <taxon>Sphingobacteriia</taxon>
        <taxon>Sphingobacteriales</taxon>
        <taxon>Sphingobacteriaceae</taxon>
        <taxon>Sphingobacterium</taxon>
    </lineage>
</organism>
<comment type="caution">
    <text evidence="1">The sequence shown here is derived from an EMBL/GenBank/DDBJ whole genome shotgun (WGS) entry which is preliminary data.</text>
</comment>
<proteinExistence type="predicted"/>
<name>A0A5D4GWW9_9SPHI</name>
<dbReference type="AlphaFoldDB" id="A0A5D4GWW9"/>
<dbReference type="RefSeq" id="WP_148921143.1">
    <property type="nucleotide sequence ID" value="NZ_VTAV01000023.1"/>
</dbReference>
<sequence length="396" mass="46011">MLSCRQTIATLLFLLIGLTSFGQIYDRKLEDHKEKNKEAYFRLLPEIADQVSDSTLTIEQEYALFDPIVDFANRDGSTFIGLRKKYLQEVPQPPIGLVEIRLDTVQDSALIAMLGNPKFTTITLLQCYKPIEIGNLIHSLVQPNIYQATGIGIKEASISHTFGQQVFATNLKDDKWQIWVVNRAYALRFDLDLHTMVVSDLLYTVPNTPAYLQLQLPFIPYTQRFEMDALYQDINELRWNTYSIDLLRESDSYAWQDTVNRRLRTFYSQKKVRFSKVRNGILKNLETGAALEANWDELVDLSMEEKERLKEVLQLRIIQPDEAAYYLFSVTNGIFPFNEDINEIGKNAMCGFQHYIRSNKTDDTYKIQSKGYSIAFEYDWNIKTGDFSTIRVFRKK</sequence>
<gene>
    <name evidence="1" type="ORF">FXV77_20650</name>
</gene>
<protein>
    <submittedName>
        <fullName evidence="1">Uncharacterized protein</fullName>
    </submittedName>
</protein>
<dbReference type="Proteomes" id="UP000322362">
    <property type="component" value="Unassembled WGS sequence"/>
</dbReference>
<evidence type="ECO:0000313" key="1">
    <source>
        <dbReference type="EMBL" id="TYR31745.1"/>
    </source>
</evidence>
<dbReference type="EMBL" id="VTAV01000023">
    <property type="protein sequence ID" value="TYR31745.1"/>
    <property type="molecule type" value="Genomic_DNA"/>
</dbReference>
<reference evidence="1 2" key="1">
    <citation type="submission" date="2019-08" db="EMBL/GenBank/DDBJ databases">
        <title>Phlebobacter frassis gen. nov. sp. nov., a new member of family Sphingobacteriaceae isolated from sand fly rearing media.</title>
        <authorList>
            <person name="Kakumanu M.L."/>
            <person name="Marayati B.F."/>
            <person name="Wada-Katsumata A."/>
            <person name="Wasserberg G."/>
            <person name="Schal C."/>
            <person name="Apperson C.S."/>
            <person name="Ponnusamy L."/>
        </authorList>
    </citation>
    <scope>NUCLEOTIDE SEQUENCE [LARGE SCALE GENOMIC DNA]</scope>
    <source>
        <strain evidence="1 2">SSI9</strain>
    </source>
</reference>
<accession>A0A5D4GWW9</accession>
<evidence type="ECO:0000313" key="2">
    <source>
        <dbReference type="Proteomes" id="UP000322362"/>
    </source>
</evidence>
<keyword evidence="2" id="KW-1185">Reference proteome</keyword>